<gene>
    <name evidence="3" type="ORF">QWZ14_17015</name>
</gene>
<keyword evidence="4" id="KW-1185">Reference proteome</keyword>
<dbReference type="Proteomes" id="UP001529369">
    <property type="component" value="Unassembled WGS sequence"/>
</dbReference>
<dbReference type="InterPro" id="IPR028098">
    <property type="entry name" value="Glyco_trans_4-like_N"/>
</dbReference>
<dbReference type="Pfam" id="PF13439">
    <property type="entry name" value="Glyco_transf_4"/>
    <property type="match status" value="1"/>
</dbReference>
<dbReference type="InterPro" id="IPR001296">
    <property type="entry name" value="Glyco_trans_1"/>
</dbReference>
<reference evidence="4" key="1">
    <citation type="journal article" date="2019" name="Int. J. Syst. Evol. Microbiol.">
        <title>The Global Catalogue of Microorganisms (GCM) 10K type strain sequencing project: providing services to taxonomists for standard genome sequencing and annotation.</title>
        <authorList>
            <consortium name="The Broad Institute Genomics Platform"/>
            <consortium name="The Broad Institute Genome Sequencing Center for Infectious Disease"/>
            <person name="Wu L."/>
            <person name="Ma J."/>
        </authorList>
    </citation>
    <scope>NUCLEOTIDE SEQUENCE [LARGE SCALE GENOMIC DNA]</scope>
    <source>
        <strain evidence="4">CECT 7131</strain>
    </source>
</reference>
<dbReference type="PANTHER" id="PTHR12526:SF630">
    <property type="entry name" value="GLYCOSYLTRANSFERASE"/>
    <property type="match status" value="1"/>
</dbReference>
<protein>
    <submittedName>
        <fullName evidence="3">Glycosyltransferase</fullName>
        <ecNumber evidence="3">2.4.-.-</ecNumber>
    </submittedName>
</protein>
<keyword evidence="3" id="KW-0808">Transferase</keyword>
<dbReference type="Pfam" id="PF00534">
    <property type="entry name" value="Glycos_transf_1"/>
    <property type="match status" value="1"/>
</dbReference>
<evidence type="ECO:0000259" key="1">
    <source>
        <dbReference type="Pfam" id="PF00534"/>
    </source>
</evidence>
<organism evidence="3 4">
    <name type="scientific">Paeniroseomonas aquatica</name>
    <dbReference type="NCBI Taxonomy" id="373043"/>
    <lineage>
        <taxon>Bacteria</taxon>
        <taxon>Pseudomonadati</taxon>
        <taxon>Pseudomonadota</taxon>
        <taxon>Alphaproteobacteria</taxon>
        <taxon>Acetobacterales</taxon>
        <taxon>Acetobacteraceae</taxon>
        <taxon>Paeniroseomonas</taxon>
    </lineage>
</organism>
<dbReference type="EMBL" id="JAUFPN010000165">
    <property type="protein sequence ID" value="MDN3566072.1"/>
    <property type="molecule type" value="Genomic_DNA"/>
</dbReference>
<proteinExistence type="predicted"/>
<dbReference type="SUPFAM" id="SSF53756">
    <property type="entry name" value="UDP-Glycosyltransferase/glycogen phosphorylase"/>
    <property type="match status" value="1"/>
</dbReference>
<feature type="domain" description="Glycosyl transferase family 1" evidence="1">
    <location>
        <begin position="205"/>
        <end position="342"/>
    </location>
</feature>
<dbReference type="RefSeq" id="WP_290317964.1">
    <property type="nucleotide sequence ID" value="NZ_JAUFPN010000165.1"/>
</dbReference>
<sequence length="381" mass="42266">MTAGVTQGGARREDTPGRLKVLYVQLATPSFAGIEIVVDAICTELAEKHGAEHEVDVLYTSDQKGYPAEPRRYHAIRRFAEGHLSLLTILRDVIRRGRYDIIVVPQVEPTVLVWFACLGLRPNIAMHLHGNLQRERSHRKAKFMFFLMKALVLRHLSYVFGTSRRQLESFKVMFGAAMPCIWVPNPVRDFPKANDAPTVSPPFVTFVNVGRFDYQKGQDILVDAFARLHALRPDARLKLVGYGSDEAALRAQIDRLGLGAVAAIEYHPLNPQDALLASDVFVATSRWEGWSLAICEALRFGLPVIAIDCDFGPSEILTDPRLGTLVPAADPDALVAAMARYHDTIAEERQHAAFRKAAIDAYSVGQVVRVHAKALRLAAAR</sequence>
<evidence type="ECO:0000313" key="3">
    <source>
        <dbReference type="EMBL" id="MDN3566072.1"/>
    </source>
</evidence>
<dbReference type="PANTHER" id="PTHR12526">
    <property type="entry name" value="GLYCOSYLTRANSFERASE"/>
    <property type="match status" value="1"/>
</dbReference>
<keyword evidence="3" id="KW-0328">Glycosyltransferase</keyword>
<evidence type="ECO:0000313" key="4">
    <source>
        <dbReference type="Proteomes" id="UP001529369"/>
    </source>
</evidence>
<accession>A0ABT8A8E8</accession>
<comment type="caution">
    <text evidence="3">The sequence shown here is derived from an EMBL/GenBank/DDBJ whole genome shotgun (WGS) entry which is preliminary data.</text>
</comment>
<evidence type="ECO:0000259" key="2">
    <source>
        <dbReference type="Pfam" id="PF13439"/>
    </source>
</evidence>
<dbReference type="GO" id="GO:0016757">
    <property type="term" value="F:glycosyltransferase activity"/>
    <property type="evidence" value="ECO:0007669"/>
    <property type="project" value="UniProtKB-KW"/>
</dbReference>
<dbReference type="Gene3D" id="3.40.50.2000">
    <property type="entry name" value="Glycogen Phosphorylase B"/>
    <property type="match status" value="2"/>
</dbReference>
<name>A0ABT8A8E8_9PROT</name>
<feature type="domain" description="Glycosyltransferase subfamily 4-like N-terminal" evidence="2">
    <location>
        <begin position="33"/>
        <end position="187"/>
    </location>
</feature>
<dbReference type="EC" id="2.4.-.-" evidence="3"/>